<sequence>IKITSCYLEHSNYEIHSNTIAFASYYQQFSNKVKELYFKRSKYANAAFLT</sequence>
<gene>
    <name evidence="1" type="ORF">GMARGA_LOCUS24679</name>
</gene>
<keyword evidence="2" id="KW-1185">Reference proteome</keyword>
<evidence type="ECO:0000313" key="1">
    <source>
        <dbReference type="EMBL" id="CAG8808308.1"/>
    </source>
</evidence>
<feature type="non-terminal residue" evidence="1">
    <location>
        <position position="1"/>
    </location>
</feature>
<dbReference type="Proteomes" id="UP000789901">
    <property type="component" value="Unassembled WGS sequence"/>
</dbReference>
<organism evidence="1 2">
    <name type="scientific">Gigaspora margarita</name>
    <dbReference type="NCBI Taxonomy" id="4874"/>
    <lineage>
        <taxon>Eukaryota</taxon>
        <taxon>Fungi</taxon>
        <taxon>Fungi incertae sedis</taxon>
        <taxon>Mucoromycota</taxon>
        <taxon>Glomeromycotina</taxon>
        <taxon>Glomeromycetes</taxon>
        <taxon>Diversisporales</taxon>
        <taxon>Gigasporaceae</taxon>
        <taxon>Gigaspora</taxon>
    </lineage>
</organism>
<name>A0ABN7W0Z2_GIGMA</name>
<dbReference type="EMBL" id="CAJVQB010026332">
    <property type="protein sequence ID" value="CAG8808308.1"/>
    <property type="molecule type" value="Genomic_DNA"/>
</dbReference>
<comment type="caution">
    <text evidence="1">The sequence shown here is derived from an EMBL/GenBank/DDBJ whole genome shotgun (WGS) entry which is preliminary data.</text>
</comment>
<reference evidence="1 2" key="1">
    <citation type="submission" date="2021-06" db="EMBL/GenBank/DDBJ databases">
        <authorList>
            <person name="Kallberg Y."/>
            <person name="Tangrot J."/>
            <person name="Rosling A."/>
        </authorList>
    </citation>
    <scope>NUCLEOTIDE SEQUENCE [LARGE SCALE GENOMIC DNA]</scope>
    <source>
        <strain evidence="1 2">120-4 pot B 10/14</strain>
    </source>
</reference>
<protein>
    <submittedName>
        <fullName evidence="1">1771_t:CDS:1</fullName>
    </submittedName>
</protein>
<proteinExistence type="predicted"/>
<accession>A0ABN7W0Z2</accession>
<evidence type="ECO:0000313" key="2">
    <source>
        <dbReference type="Proteomes" id="UP000789901"/>
    </source>
</evidence>